<gene>
    <name evidence="1" type="ORF">NDU88_002647</name>
</gene>
<sequence>MSLRVSLGGAVEVECGSPADRQQSSAVGDRGKWRSVAKAVEGEHWYRTAQEVRRARVHTSKVVLSGRSIYSIDSNCRASEKNVSQAFTVWGRKQHWEALLRTERA</sequence>
<reference evidence="1" key="1">
    <citation type="journal article" date="2022" name="bioRxiv">
        <title>Sequencing and chromosome-scale assembly of the giantPleurodeles waltlgenome.</title>
        <authorList>
            <person name="Brown T."/>
            <person name="Elewa A."/>
            <person name="Iarovenko S."/>
            <person name="Subramanian E."/>
            <person name="Araus A.J."/>
            <person name="Petzold A."/>
            <person name="Susuki M."/>
            <person name="Suzuki K.-i.T."/>
            <person name="Hayashi T."/>
            <person name="Toyoda A."/>
            <person name="Oliveira C."/>
            <person name="Osipova E."/>
            <person name="Leigh N.D."/>
            <person name="Simon A."/>
            <person name="Yun M.H."/>
        </authorList>
    </citation>
    <scope>NUCLEOTIDE SEQUENCE</scope>
    <source>
        <strain evidence="1">20211129_DDA</strain>
        <tissue evidence="1">Liver</tissue>
    </source>
</reference>
<dbReference type="Proteomes" id="UP001066276">
    <property type="component" value="Chromosome 12"/>
</dbReference>
<evidence type="ECO:0000313" key="2">
    <source>
        <dbReference type="Proteomes" id="UP001066276"/>
    </source>
</evidence>
<organism evidence="1 2">
    <name type="scientific">Pleurodeles waltl</name>
    <name type="common">Iberian ribbed newt</name>
    <dbReference type="NCBI Taxonomy" id="8319"/>
    <lineage>
        <taxon>Eukaryota</taxon>
        <taxon>Metazoa</taxon>
        <taxon>Chordata</taxon>
        <taxon>Craniata</taxon>
        <taxon>Vertebrata</taxon>
        <taxon>Euteleostomi</taxon>
        <taxon>Amphibia</taxon>
        <taxon>Batrachia</taxon>
        <taxon>Caudata</taxon>
        <taxon>Salamandroidea</taxon>
        <taxon>Salamandridae</taxon>
        <taxon>Pleurodelinae</taxon>
        <taxon>Pleurodeles</taxon>
    </lineage>
</organism>
<keyword evidence="2" id="KW-1185">Reference proteome</keyword>
<dbReference type="AlphaFoldDB" id="A0AAV7KWB7"/>
<evidence type="ECO:0000313" key="1">
    <source>
        <dbReference type="EMBL" id="KAJ1082480.1"/>
    </source>
</evidence>
<dbReference type="EMBL" id="JANPWB010000016">
    <property type="protein sequence ID" value="KAJ1082480.1"/>
    <property type="molecule type" value="Genomic_DNA"/>
</dbReference>
<comment type="caution">
    <text evidence="1">The sequence shown here is derived from an EMBL/GenBank/DDBJ whole genome shotgun (WGS) entry which is preliminary data.</text>
</comment>
<name>A0AAV7KWB7_PLEWA</name>
<protein>
    <submittedName>
        <fullName evidence="1">Uncharacterized protein</fullName>
    </submittedName>
</protein>
<accession>A0AAV7KWB7</accession>
<proteinExistence type="predicted"/>